<keyword evidence="6" id="KW-1185">Reference proteome</keyword>
<dbReference type="GO" id="GO:0008080">
    <property type="term" value="F:N-acetyltransferase activity"/>
    <property type="evidence" value="ECO:0007669"/>
    <property type="project" value="TreeGrafter"/>
</dbReference>
<dbReference type="SUPFAM" id="SSF55729">
    <property type="entry name" value="Acyl-CoA N-acyltransferases (Nat)"/>
    <property type="match status" value="1"/>
</dbReference>
<dbReference type="InterPro" id="IPR000182">
    <property type="entry name" value="GNAT_dom"/>
</dbReference>
<dbReference type="RefSeq" id="WP_141149102.1">
    <property type="nucleotide sequence ID" value="NZ_VHLG01000005.1"/>
</dbReference>
<accession>A0A506UBV0</accession>
<dbReference type="PANTHER" id="PTHR10545:SF29">
    <property type="entry name" value="GH14572P-RELATED"/>
    <property type="match status" value="1"/>
</dbReference>
<protein>
    <submittedName>
        <fullName evidence="5">GNAT family N-acetyltransferase</fullName>
    </submittedName>
</protein>
<dbReference type="PROSITE" id="PS51186">
    <property type="entry name" value="GNAT"/>
    <property type="match status" value="1"/>
</dbReference>
<dbReference type="InterPro" id="IPR051016">
    <property type="entry name" value="Diverse_Substrate_AcTransf"/>
</dbReference>
<reference evidence="5 6" key="1">
    <citation type="submission" date="2019-06" db="EMBL/GenBank/DDBJ databases">
        <authorList>
            <person name="Li M."/>
        </authorList>
    </citation>
    <scope>NUCLEOTIDE SEQUENCE [LARGE SCALE GENOMIC DNA]</scope>
    <source>
        <strain evidence="5 6">BGMRC2036</strain>
    </source>
</reference>
<comment type="similarity">
    <text evidence="1">Belongs to the acetyltransferase family.</text>
</comment>
<keyword evidence="2 5" id="KW-0808">Transferase</keyword>
<dbReference type="OrthoDB" id="9805924at2"/>
<evidence type="ECO:0000313" key="5">
    <source>
        <dbReference type="EMBL" id="TPW30601.1"/>
    </source>
</evidence>
<dbReference type="Gene3D" id="3.40.630.30">
    <property type="match status" value="1"/>
</dbReference>
<dbReference type="Pfam" id="PF00583">
    <property type="entry name" value="Acetyltransf_1"/>
    <property type="match status" value="1"/>
</dbReference>
<dbReference type="EMBL" id="VHLG01000005">
    <property type="protein sequence ID" value="TPW30601.1"/>
    <property type="molecule type" value="Genomic_DNA"/>
</dbReference>
<organism evidence="5 6">
    <name type="scientific">Martelella alba</name>
    <dbReference type="NCBI Taxonomy" id="2590451"/>
    <lineage>
        <taxon>Bacteria</taxon>
        <taxon>Pseudomonadati</taxon>
        <taxon>Pseudomonadota</taxon>
        <taxon>Alphaproteobacteria</taxon>
        <taxon>Hyphomicrobiales</taxon>
        <taxon>Aurantimonadaceae</taxon>
        <taxon>Martelella</taxon>
    </lineage>
</organism>
<dbReference type="PANTHER" id="PTHR10545">
    <property type="entry name" value="DIAMINE N-ACETYLTRANSFERASE"/>
    <property type="match status" value="1"/>
</dbReference>
<name>A0A506UBV0_9HYPH</name>
<feature type="domain" description="N-acetyltransferase" evidence="4">
    <location>
        <begin position="3"/>
        <end position="159"/>
    </location>
</feature>
<dbReference type="CDD" id="cd04301">
    <property type="entry name" value="NAT_SF"/>
    <property type="match status" value="1"/>
</dbReference>
<evidence type="ECO:0000313" key="6">
    <source>
        <dbReference type="Proteomes" id="UP000318801"/>
    </source>
</evidence>
<evidence type="ECO:0000256" key="1">
    <source>
        <dbReference type="ARBA" id="ARBA00008694"/>
    </source>
</evidence>
<dbReference type="InterPro" id="IPR016181">
    <property type="entry name" value="Acyl_CoA_acyltransferase"/>
</dbReference>
<evidence type="ECO:0000256" key="3">
    <source>
        <dbReference type="ARBA" id="ARBA00023315"/>
    </source>
</evidence>
<gene>
    <name evidence="5" type="ORF">FJU08_11200</name>
</gene>
<dbReference type="AlphaFoldDB" id="A0A506UBV0"/>
<dbReference type="FunFam" id="3.40.630.30:FF:000064">
    <property type="entry name" value="GNAT family acetyltransferase"/>
    <property type="match status" value="1"/>
</dbReference>
<evidence type="ECO:0000259" key="4">
    <source>
        <dbReference type="PROSITE" id="PS51186"/>
    </source>
</evidence>
<sequence length="161" mass="17787">MAFSIRPAIRDDAETIFGFVRDLAIFEEALDKVETTAEGLAEAIFGASSVTEALIGEIDGKPAGFAVYFFNFSTWQGKNGIYLEDLYVTPECRGSGLGRALMRRVAEIGVERGCGRMEWSVLDWNEKAIRVYDGIGGAPQTEWIRYRLEGETLSAMARGDD</sequence>
<dbReference type="Proteomes" id="UP000318801">
    <property type="component" value="Unassembled WGS sequence"/>
</dbReference>
<proteinExistence type="inferred from homology"/>
<evidence type="ECO:0000256" key="2">
    <source>
        <dbReference type="ARBA" id="ARBA00022679"/>
    </source>
</evidence>
<keyword evidence="3" id="KW-0012">Acyltransferase</keyword>
<comment type="caution">
    <text evidence="5">The sequence shown here is derived from an EMBL/GenBank/DDBJ whole genome shotgun (WGS) entry which is preliminary data.</text>
</comment>